<dbReference type="KEGG" id="ain:Acin_1747"/>
<dbReference type="EMBL" id="CP003058">
    <property type="protein sequence ID" value="AEQ22959.1"/>
    <property type="molecule type" value="Genomic_DNA"/>
</dbReference>
<keyword evidence="2" id="KW-1185">Reference proteome</keyword>
<organism evidence="1 2">
    <name type="scientific">Acidaminococcus intestini (strain RyC-MR95)</name>
    <dbReference type="NCBI Taxonomy" id="568816"/>
    <lineage>
        <taxon>Bacteria</taxon>
        <taxon>Bacillati</taxon>
        <taxon>Bacillota</taxon>
        <taxon>Negativicutes</taxon>
        <taxon>Acidaminococcales</taxon>
        <taxon>Acidaminococcaceae</taxon>
        <taxon>Acidaminococcus</taxon>
    </lineage>
</organism>
<dbReference type="InParanoid" id="G4Q3G3"/>
<protein>
    <submittedName>
        <fullName evidence="1">Uncharacterized protein</fullName>
    </submittedName>
</protein>
<gene>
    <name evidence="1" type="ordered locus">Acin_1747</name>
</gene>
<evidence type="ECO:0000313" key="2">
    <source>
        <dbReference type="Proteomes" id="UP000007093"/>
    </source>
</evidence>
<reference evidence="1 2" key="1">
    <citation type="journal article" date="2011" name="J. Bacteriol.">
        <title>Complete genome sequence of Acidaminococcus intestini RYC-MR95, a Gram-negative bacterium from the phylum Firmicutes.</title>
        <authorList>
            <person name="D'Auria G."/>
            <person name="Galan J.C."/>
            <person name="Rodriguez-Alcayna M."/>
            <person name="Moya A."/>
            <person name="Baquero F."/>
            <person name="Latorre A."/>
        </authorList>
    </citation>
    <scope>NUCLEOTIDE SEQUENCE [LARGE SCALE GENOMIC DNA]</scope>
    <source>
        <strain evidence="1 2">RyC-MR95</strain>
    </source>
</reference>
<accession>G4Q3G3</accession>
<sequence>MKHETIHDCHLSFFLFPCFSRKTPDQRTKGLQSGVFDNFSWFISGISPS</sequence>
<evidence type="ECO:0000313" key="1">
    <source>
        <dbReference type="EMBL" id="AEQ22959.1"/>
    </source>
</evidence>
<proteinExistence type="predicted"/>
<dbReference type="Proteomes" id="UP000007093">
    <property type="component" value="Chromosome"/>
</dbReference>
<dbReference type="HOGENOM" id="CLU_3131208_0_0_9"/>
<name>G4Q3G3_ACIIR</name>
<dbReference type="PATRIC" id="fig|568816.4.peg.1695"/>
<dbReference type="AlphaFoldDB" id="G4Q3G3"/>